<dbReference type="InterPro" id="IPR029045">
    <property type="entry name" value="ClpP/crotonase-like_dom_sf"/>
</dbReference>
<sequence>MAYENIRLETEDAIAILTIDRPKALNALNSKTLQELESALNSLPATVRALIITGGGDKAFVAGADIAEMASISAAQAREFAALGHRAFQTLEQLPIPTIAAVNGFALGGGCELALACDLIYASEKAKLGLPEVSLGVIPGFGGTQRLTRVVGKMRAKELVFTGERLDAAKAKEIGLVLDVLPADQLLAHCKAVAGKMLKNGPLAISQAKRVIEFGADQDLRAANELERQGFAVLFGSEDQKEGMKAFLEKRPAGFTGK</sequence>
<dbReference type="GO" id="GO:0016836">
    <property type="term" value="F:hydro-lyase activity"/>
    <property type="evidence" value="ECO:0007669"/>
    <property type="project" value="UniProtKB-ARBA"/>
</dbReference>
<dbReference type="Gene3D" id="1.10.12.10">
    <property type="entry name" value="Lyase 2-enoyl-coa Hydratase, Chain A, domain 2"/>
    <property type="match status" value="1"/>
</dbReference>
<dbReference type="EMBL" id="JPMI01000035">
    <property type="protein sequence ID" value="KFA93902.1"/>
    <property type="molecule type" value="Genomic_DNA"/>
</dbReference>
<dbReference type="Gene3D" id="3.90.226.10">
    <property type="entry name" value="2-enoyl-CoA Hydratase, Chain A, domain 1"/>
    <property type="match status" value="1"/>
</dbReference>
<dbReference type="CDD" id="cd06558">
    <property type="entry name" value="crotonase-like"/>
    <property type="match status" value="1"/>
</dbReference>
<dbReference type="FunFam" id="1.10.12.10:FF:000001">
    <property type="entry name" value="Probable enoyl-CoA hydratase, mitochondrial"/>
    <property type="match status" value="1"/>
</dbReference>
<evidence type="ECO:0000313" key="5">
    <source>
        <dbReference type="Proteomes" id="UP000028547"/>
    </source>
</evidence>
<dbReference type="FunFam" id="3.90.226.10:FF:000009">
    <property type="entry name" value="Carnitinyl-CoA dehydratase"/>
    <property type="match status" value="1"/>
</dbReference>
<dbReference type="InterPro" id="IPR018376">
    <property type="entry name" value="Enoyl-CoA_hyd/isom_CS"/>
</dbReference>
<evidence type="ECO:0000256" key="3">
    <source>
        <dbReference type="RuleBase" id="RU003707"/>
    </source>
</evidence>
<name>A0A084SZL7_9BACT</name>
<dbReference type="InterPro" id="IPR001753">
    <property type="entry name" value="Enoyl-CoA_hydra/iso"/>
</dbReference>
<comment type="similarity">
    <text evidence="1 3">Belongs to the enoyl-CoA hydratase/isomerase family.</text>
</comment>
<dbReference type="RefSeq" id="WP_043390912.1">
    <property type="nucleotide sequence ID" value="NZ_JPMI01000035.1"/>
</dbReference>
<dbReference type="SUPFAM" id="SSF52096">
    <property type="entry name" value="ClpP/crotonase"/>
    <property type="match status" value="1"/>
</dbReference>
<dbReference type="AlphaFoldDB" id="A0A084SZL7"/>
<dbReference type="InterPro" id="IPR014748">
    <property type="entry name" value="Enoyl-CoA_hydra_C"/>
</dbReference>
<protein>
    <submittedName>
        <fullName evidence="4">Enoyl-CoA hydratase</fullName>
    </submittedName>
</protein>
<comment type="caution">
    <text evidence="4">The sequence shown here is derived from an EMBL/GenBank/DDBJ whole genome shotgun (WGS) entry which is preliminary data.</text>
</comment>
<dbReference type="GO" id="GO:0006635">
    <property type="term" value="P:fatty acid beta-oxidation"/>
    <property type="evidence" value="ECO:0007669"/>
    <property type="project" value="TreeGrafter"/>
</dbReference>
<accession>A0A084SZL7</accession>
<dbReference type="PROSITE" id="PS00166">
    <property type="entry name" value="ENOYL_COA_HYDRATASE"/>
    <property type="match status" value="1"/>
</dbReference>
<reference evidence="4 5" key="1">
    <citation type="submission" date="2014-07" db="EMBL/GenBank/DDBJ databases">
        <title>Draft Genome Sequence of Gephyronic Acid Producer, Cystobacter violaceus Strain Cb vi76.</title>
        <authorList>
            <person name="Stevens D.C."/>
            <person name="Young J."/>
            <person name="Carmichael R."/>
            <person name="Tan J."/>
            <person name="Taylor R.E."/>
        </authorList>
    </citation>
    <scope>NUCLEOTIDE SEQUENCE [LARGE SCALE GENOMIC DNA]</scope>
    <source>
        <strain evidence="4 5">Cb vi76</strain>
    </source>
</reference>
<evidence type="ECO:0000313" key="4">
    <source>
        <dbReference type="EMBL" id="KFA93902.1"/>
    </source>
</evidence>
<dbReference type="PANTHER" id="PTHR11941:SF54">
    <property type="entry name" value="ENOYL-COA HYDRATASE, MITOCHONDRIAL"/>
    <property type="match status" value="1"/>
</dbReference>
<organism evidence="4 5">
    <name type="scientific">Archangium violaceum Cb vi76</name>
    <dbReference type="NCBI Taxonomy" id="1406225"/>
    <lineage>
        <taxon>Bacteria</taxon>
        <taxon>Pseudomonadati</taxon>
        <taxon>Myxococcota</taxon>
        <taxon>Myxococcia</taxon>
        <taxon>Myxococcales</taxon>
        <taxon>Cystobacterineae</taxon>
        <taxon>Archangiaceae</taxon>
        <taxon>Archangium</taxon>
    </lineage>
</organism>
<evidence type="ECO:0000256" key="1">
    <source>
        <dbReference type="ARBA" id="ARBA00005254"/>
    </source>
</evidence>
<dbReference type="Pfam" id="PF00378">
    <property type="entry name" value="ECH_1"/>
    <property type="match status" value="1"/>
</dbReference>
<dbReference type="PANTHER" id="PTHR11941">
    <property type="entry name" value="ENOYL-COA HYDRATASE-RELATED"/>
    <property type="match status" value="1"/>
</dbReference>
<dbReference type="Proteomes" id="UP000028547">
    <property type="component" value="Unassembled WGS sequence"/>
</dbReference>
<keyword evidence="2" id="KW-0456">Lyase</keyword>
<gene>
    <name evidence="4" type="ORF">Q664_06435</name>
</gene>
<evidence type="ECO:0000256" key="2">
    <source>
        <dbReference type="ARBA" id="ARBA00023239"/>
    </source>
</evidence>
<proteinExistence type="inferred from homology"/>